<evidence type="ECO:0000256" key="1">
    <source>
        <dbReference type="ARBA" id="ARBA00004123"/>
    </source>
</evidence>
<evidence type="ECO:0000313" key="6">
    <source>
        <dbReference type="EMBL" id="VDK44698.1"/>
    </source>
</evidence>
<evidence type="ECO:0000256" key="4">
    <source>
        <dbReference type="SAM" id="SignalP"/>
    </source>
</evidence>
<evidence type="ECO:0000259" key="5">
    <source>
        <dbReference type="Pfam" id="PF11718"/>
    </source>
</evidence>
<dbReference type="WBParaSite" id="GPUH_0000441601-mRNA-1">
    <property type="protein sequence ID" value="GPUH_0000441601-mRNA-1"/>
    <property type="gene ID" value="GPUH_0000441601"/>
</dbReference>
<dbReference type="Pfam" id="PF11718">
    <property type="entry name" value="CPSF73-100_C"/>
    <property type="match status" value="1"/>
</dbReference>
<dbReference type="Proteomes" id="UP000271098">
    <property type="component" value="Unassembled WGS sequence"/>
</dbReference>
<protein>
    <submittedName>
        <fullName evidence="8">CPSF73-100_C domain-containing protein</fullName>
    </submittedName>
</protein>
<keyword evidence="2" id="KW-0507">mRNA processing</keyword>
<dbReference type="GO" id="GO:0005634">
    <property type="term" value="C:nucleus"/>
    <property type="evidence" value="ECO:0007669"/>
    <property type="project" value="UniProtKB-SubCell"/>
</dbReference>
<evidence type="ECO:0000313" key="8">
    <source>
        <dbReference type="WBParaSite" id="GPUH_0000441601-mRNA-1"/>
    </source>
</evidence>
<feature type="chain" id="PRO_5043138598" evidence="4">
    <location>
        <begin position="24"/>
        <end position="119"/>
    </location>
</feature>
<dbReference type="GO" id="GO:0006397">
    <property type="term" value="P:mRNA processing"/>
    <property type="evidence" value="ECO:0007669"/>
    <property type="project" value="UniProtKB-KW"/>
</dbReference>
<name>A0A183D6R8_9BILA</name>
<dbReference type="OrthoDB" id="5874720at2759"/>
<dbReference type="AlphaFoldDB" id="A0A183D6R8"/>
<feature type="signal peptide" evidence="4">
    <location>
        <begin position="1"/>
        <end position="23"/>
    </location>
</feature>
<evidence type="ECO:0000256" key="3">
    <source>
        <dbReference type="ARBA" id="ARBA00023242"/>
    </source>
</evidence>
<accession>A0A183D6R8</accession>
<keyword evidence="3" id="KW-0539">Nucleus</keyword>
<proteinExistence type="predicted"/>
<gene>
    <name evidence="6" type="ORF">GPUH_LOCUS4409</name>
</gene>
<organism evidence="8">
    <name type="scientific">Gongylonema pulchrum</name>
    <dbReference type="NCBI Taxonomy" id="637853"/>
    <lineage>
        <taxon>Eukaryota</taxon>
        <taxon>Metazoa</taxon>
        <taxon>Ecdysozoa</taxon>
        <taxon>Nematoda</taxon>
        <taxon>Chromadorea</taxon>
        <taxon>Rhabditida</taxon>
        <taxon>Spirurina</taxon>
        <taxon>Spiruromorpha</taxon>
        <taxon>Spiruroidea</taxon>
        <taxon>Gongylonematidae</taxon>
        <taxon>Gongylonema</taxon>
    </lineage>
</organism>
<comment type="subcellular location">
    <subcellularLocation>
        <location evidence="1">Nucleus</location>
    </subcellularLocation>
</comment>
<sequence>MVTSKAGLKFFLALVTFSKGIEGYSKIFALLLTDLANLKVKPNGVECLKKSLSEICGDRAQIRVVDNSIELEVDGKNAKIDLDTMHITCTDQLLHHLISSVCQKMMNTLLPVCSSTAAK</sequence>
<reference evidence="6 7" key="2">
    <citation type="submission" date="2018-11" db="EMBL/GenBank/DDBJ databases">
        <authorList>
            <consortium name="Pathogen Informatics"/>
        </authorList>
    </citation>
    <scope>NUCLEOTIDE SEQUENCE [LARGE SCALE GENOMIC DNA]</scope>
</reference>
<keyword evidence="7" id="KW-1185">Reference proteome</keyword>
<dbReference type="EMBL" id="UYRT01008293">
    <property type="protein sequence ID" value="VDK44698.1"/>
    <property type="molecule type" value="Genomic_DNA"/>
</dbReference>
<reference evidence="8" key="1">
    <citation type="submission" date="2016-06" db="UniProtKB">
        <authorList>
            <consortium name="WormBaseParasite"/>
        </authorList>
    </citation>
    <scope>IDENTIFICATION</scope>
</reference>
<keyword evidence="4" id="KW-0732">Signal</keyword>
<evidence type="ECO:0000256" key="2">
    <source>
        <dbReference type="ARBA" id="ARBA00022664"/>
    </source>
</evidence>
<feature type="domain" description="Pre-mRNA 3'-end-processing endonuclease polyadenylation factor C-term" evidence="5">
    <location>
        <begin position="45"/>
        <end position="111"/>
    </location>
</feature>
<evidence type="ECO:0000313" key="7">
    <source>
        <dbReference type="Proteomes" id="UP000271098"/>
    </source>
</evidence>
<dbReference type="InterPro" id="IPR021718">
    <property type="entry name" value="CPSF73-100_C"/>
</dbReference>